<dbReference type="EMBL" id="LYXE01000110">
    <property type="protein sequence ID" value="PDV98166.1"/>
    <property type="molecule type" value="Genomic_DNA"/>
</dbReference>
<reference evidence="12 13" key="1">
    <citation type="submission" date="2016-05" db="EMBL/GenBank/DDBJ databases">
        <authorList>
            <person name="Lavstsen T."/>
            <person name="Jespersen J.S."/>
        </authorList>
    </citation>
    <scope>NUCLEOTIDE SEQUENCE [LARGE SCALE GENOMIC DNA]</scope>
    <source>
        <strain evidence="12 13">B7-9</strain>
    </source>
</reference>
<dbReference type="Proteomes" id="UP000220922">
    <property type="component" value="Unassembled WGS sequence"/>
</dbReference>
<dbReference type="PANTHER" id="PTHR11579">
    <property type="entry name" value="PROTEIN-L-ISOASPARTATE O-METHYLTRANSFERASE"/>
    <property type="match status" value="1"/>
</dbReference>
<accession>A0A2H3L4S5</accession>
<evidence type="ECO:0000256" key="6">
    <source>
        <dbReference type="ARBA" id="ARBA00022603"/>
    </source>
</evidence>
<proteinExistence type="inferred from homology"/>
<dbReference type="GO" id="GO:0005737">
    <property type="term" value="C:cytoplasm"/>
    <property type="evidence" value="ECO:0007669"/>
    <property type="project" value="UniProtKB-SubCell"/>
</dbReference>
<protein>
    <recommendedName>
        <fullName evidence="4">Protein-L-isoaspartate O-methyltransferase</fullName>
        <ecNumber evidence="3">2.1.1.77</ecNumber>
    </recommendedName>
    <alternativeName>
        <fullName evidence="11">L-isoaspartyl protein carboxyl methyltransferase</fullName>
    </alternativeName>
    <alternativeName>
        <fullName evidence="9">Protein L-isoaspartyl methyltransferase</fullName>
    </alternativeName>
    <alternativeName>
        <fullName evidence="10">Protein-beta-aspartate methyltransferase</fullName>
    </alternativeName>
</protein>
<evidence type="ECO:0000313" key="13">
    <source>
        <dbReference type="Proteomes" id="UP000220922"/>
    </source>
</evidence>
<gene>
    <name evidence="12" type="ORF">A9Q02_03545</name>
</gene>
<keyword evidence="6" id="KW-0489">Methyltransferase</keyword>
<evidence type="ECO:0000256" key="3">
    <source>
        <dbReference type="ARBA" id="ARBA00011890"/>
    </source>
</evidence>
<sequence>MPSKKASFDPQQARQLHADLVELLTRDGLLADPALARAFRLVPRHHFLPDHTLEQIYSDQALAVKRKAGAWVSSSSQPGMMAIMLAQLGLQPGHRVLEIGTGTGYNAALIAAIVGPAGQVLSLDLEADLVKSARVHLDQAGYPEVDLRHADGALGAPDAAPFDRIIVTAGAWDLLPAWRTQLAPGGRIVVPMTIFPSLMLSLAFEQRGSVWEAISAHPCGFVLLRGSEAHPGRDWTSPRLILHPRDERTTVTRSHATIEKEWSQIVVVWDDNG</sequence>
<evidence type="ECO:0000256" key="9">
    <source>
        <dbReference type="ARBA" id="ARBA00030757"/>
    </source>
</evidence>
<comment type="caution">
    <text evidence="12">The sequence shown here is derived from an EMBL/GenBank/DDBJ whole genome shotgun (WGS) entry which is preliminary data.</text>
</comment>
<keyword evidence="8" id="KW-0949">S-adenosyl-L-methionine</keyword>
<dbReference type="AlphaFoldDB" id="A0A2H3L4S5"/>
<dbReference type="SUPFAM" id="SSF53335">
    <property type="entry name" value="S-adenosyl-L-methionine-dependent methyltransferases"/>
    <property type="match status" value="1"/>
</dbReference>
<comment type="subcellular location">
    <subcellularLocation>
        <location evidence="1">Cytoplasm</location>
    </subcellularLocation>
</comment>
<keyword evidence="13" id="KW-1185">Reference proteome</keyword>
<organism evidence="12 13">
    <name type="scientific">Candidatus Chloroploca asiatica</name>
    <dbReference type="NCBI Taxonomy" id="1506545"/>
    <lineage>
        <taxon>Bacteria</taxon>
        <taxon>Bacillati</taxon>
        <taxon>Chloroflexota</taxon>
        <taxon>Chloroflexia</taxon>
        <taxon>Chloroflexales</taxon>
        <taxon>Chloroflexineae</taxon>
        <taxon>Oscillochloridaceae</taxon>
        <taxon>Candidatus Chloroploca</taxon>
    </lineage>
</organism>
<evidence type="ECO:0000313" key="12">
    <source>
        <dbReference type="EMBL" id="PDV98166.1"/>
    </source>
</evidence>
<dbReference type="RefSeq" id="WP_097653890.1">
    <property type="nucleotide sequence ID" value="NZ_LYXE01000110.1"/>
</dbReference>
<dbReference type="InterPro" id="IPR000682">
    <property type="entry name" value="PCMT"/>
</dbReference>
<evidence type="ECO:0000256" key="7">
    <source>
        <dbReference type="ARBA" id="ARBA00022679"/>
    </source>
</evidence>
<dbReference type="EC" id="2.1.1.77" evidence="3"/>
<evidence type="ECO:0000256" key="2">
    <source>
        <dbReference type="ARBA" id="ARBA00005369"/>
    </source>
</evidence>
<evidence type="ECO:0000256" key="8">
    <source>
        <dbReference type="ARBA" id="ARBA00022691"/>
    </source>
</evidence>
<keyword evidence="5" id="KW-0963">Cytoplasm</keyword>
<evidence type="ECO:0000256" key="11">
    <source>
        <dbReference type="ARBA" id="ARBA00031350"/>
    </source>
</evidence>
<dbReference type="GO" id="GO:0032259">
    <property type="term" value="P:methylation"/>
    <property type="evidence" value="ECO:0007669"/>
    <property type="project" value="UniProtKB-KW"/>
</dbReference>
<dbReference type="InterPro" id="IPR029063">
    <property type="entry name" value="SAM-dependent_MTases_sf"/>
</dbReference>
<dbReference type="Gene3D" id="3.40.50.150">
    <property type="entry name" value="Vaccinia Virus protein VP39"/>
    <property type="match status" value="1"/>
</dbReference>
<comment type="similarity">
    <text evidence="2">Belongs to the methyltransferase superfamily. L-isoaspartyl/D-aspartyl protein methyltransferase family.</text>
</comment>
<dbReference type="OrthoDB" id="9772751at2"/>
<evidence type="ECO:0000256" key="1">
    <source>
        <dbReference type="ARBA" id="ARBA00004496"/>
    </source>
</evidence>
<dbReference type="PANTHER" id="PTHR11579:SF0">
    <property type="entry name" value="PROTEIN-L-ISOASPARTATE(D-ASPARTATE) O-METHYLTRANSFERASE"/>
    <property type="match status" value="1"/>
</dbReference>
<evidence type="ECO:0000256" key="10">
    <source>
        <dbReference type="ARBA" id="ARBA00031323"/>
    </source>
</evidence>
<evidence type="ECO:0000256" key="4">
    <source>
        <dbReference type="ARBA" id="ARBA00013346"/>
    </source>
</evidence>
<dbReference type="CDD" id="cd02440">
    <property type="entry name" value="AdoMet_MTases"/>
    <property type="match status" value="1"/>
</dbReference>
<name>A0A2H3L4S5_9CHLR</name>
<keyword evidence="7" id="KW-0808">Transferase</keyword>
<evidence type="ECO:0000256" key="5">
    <source>
        <dbReference type="ARBA" id="ARBA00022490"/>
    </source>
</evidence>
<dbReference type="Pfam" id="PF01135">
    <property type="entry name" value="PCMT"/>
    <property type="match status" value="1"/>
</dbReference>
<dbReference type="GO" id="GO:0004719">
    <property type="term" value="F:protein-L-isoaspartate (D-aspartate) O-methyltransferase activity"/>
    <property type="evidence" value="ECO:0007669"/>
    <property type="project" value="UniProtKB-EC"/>
</dbReference>